<evidence type="ECO:0000256" key="2">
    <source>
        <dbReference type="ARBA" id="ARBA00023125"/>
    </source>
</evidence>
<keyword evidence="3" id="KW-0804">Transcription</keyword>
<dbReference type="Pfam" id="PF12833">
    <property type="entry name" value="HTH_18"/>
    <property type="match status" value="1"/>
</dbReference>
<gene>
    <name evidence="5" type="ORF">EK0264_06310</name>
</gene>
<dbReference type="OrthoDB" id="5464689at2"/>
<dbReference type="AlphaFoldDB" id="A0A7L4YM87"/>
<keyword evidence="6" id="KW-1185">Reference proteome</keyword>
<dbReference type="PANTHER" id="PTHR46796:SF12">
    <property type="entry name" value="HTH-TYPE DNA-BINDING TRANSCRIPTIONAL ACTIVATOR EUTR"/>
    <property type="match status" value="1"/>
</dbReference>
<evidence type="ECO:0000313" key="6">
    <source>
        <dbReference type="Proteomes" id="UP000463857"/>
    </source>
</evidence>
<protein>
    <submittedName>
        <fullName evidence="5">Helix-turn-helix domain-containing protein</fullName>
    </submittedName>
</protein>
<keyword evidence="2" id="KW-0238">DNA-binding</keyword>
<dbReference type="EMBL" id="CP047156">
    <property type="protein sequence ID" value="QHB99933.1"/>
    <property type="molecule type" value="Genomic_DNA"/>
</dbReference>
<dbReference type="RefSeq" id="WP_159543998.1">
    <property type="nucleotide sequence ID" value="NZ_CP047156.1"/>
</dbReference>
<dbReference type="InterPro" id="IPR018062">
    <property type="entry name" value="HTH_AraC-typ_CS"/>
</dbReference>
<evidence type="ECO:0000256" key="3">
    <source>
        <dbReference type="ARBA" id="ARBA00023163"/>
    </source>
</evidence>
<dbReference type="GO" id="GO:0043565">
    <property type="term" value="F:sequence-specific DNA binding"/>
    <property type="evidence" value="ECO:0007669"/>
    <property type="project" value="InterPro"/>
</dbReference>
<feature type="domain" description="HTH araC/xylS-type" evidence="4">
    <location>
        <begin position="221"/>
        <end position="321"/>
    </location>
</feature>
<organism evidence="5 6">
    <name type="scientific">Epidermidibacterium keratini</name>
    <dbReference type="NCBI Taxonomy" id="1891644"/>
    <lineage>
        <taxon>Bacteria</taxon>
        <taxon>Bacillati</taxon>
        <taxon>Actinomycetota</taxon>
        <taxon>Actinomycetes</taxon>
        <taxon>Sporichthyales</taxon>
        <taxon>Sporichthyaceae</taxon>
        <taxon>Epidermidibacterium</taxon>
    </lineage>
</organism>
<name>A0A7L4YM87_9ACTN</name>
<reference evidence="5 6" key="1">
    <citation type="journal article" date="2018" name="Int. J. Syst. Evol. Microbiol.">
        <title>Epidermidibacterium keratini gen. nov., sp. nov., a member of the family Sporichthyaceae, isolated from keratin epidermis.</title>
        <authorList>
            <person name="Lee D.G."/>
            <person name="Trujillo M.E."/>
            <person name="Kang S."/>
            <person name="Nam J.J."/>
            <person name="Kim Y.J."/>
        </authorList>
    </citation>
    <scope>NUCLEOTIDE SEQUENCE [LARGE SCALE GENOMIC DNA]</scope>
    <source>
        <strain evidence="5 6">EPI-7</strain>
    </source>
</reference>
<dbReference type="PROSITE" id="PS00041">
    <property type="entry name" value="HTH_ARAC_FAMILY_1"/>
    <property type="match status" value="1"/>
</dbReference>
<keyword evidence="1" id="KW-0805">Transcription regulation</keyword>
<dbReference type="InParanoid" id="A0A7L4YM87"/>
<evidence type="ECO:0000256" key="1">
    <source>
        <dbReference type="ARBA" id="ARBA00023015"/>
    </source>
</evidence>
<dbReference type="KEGG" id="eke:EK0264_06310"/>
<dbReference type="Gene3D" id="1.10.10.60">
    <property type="entry name" value="Homeodomain-like"/>
    <property type="match status" value="1"/>
</dbReference>
<evidence type="ECO:0000313" key="5">
    <source>
        <dbReference type="EMBL" id="QHB99933.1"/>
    </source>
</evidence>
<dbReference type="GO" id="GO:0003700">
    <property type="term" value="F:DNA-binding transcription factor activity"/>
    <property type="evidence" value="ECO:0007669"/>
    <property type="project" value="InterPro"/>
</dbReference>
<dbReference type="SUPFAM" id="SSF46689">
    <property type="entry name" value="Homeodomain-like"/>
    <property type="match status" value="2"/>
</dbReference>
<evidence type="ECO:0000259" key="4">
    <source>
        <dbReference type="PROSITE" id="PS01124"/>
    </source>
</evidence>
<dbReference type="InterPro" id="IPR050204">
    <property type="entry name" value="AraC_XylS_family_regulators"/>
</dbReference>
<sequence>MRSIRGESLPFLGQLREESARADVLRDFVANLTVPHELDPIHGVLDGLATGVVVGDTTLAFVRYGAPARMTAEPSGSAICWVVPIGPMSVSSPGQHETRYRDGFVLGRESPTVLVPSTQEGAVFVTTTEERLREYRLELTGEDSSRMRVQSGPGRLPNSGVVDAAWQYVDRVLAMWPRPSLPMLATFEQLLLSALMIELPLALAPELRTVGTRASSAIHVRRAVAWARTRVASRITMDEWAAATGISVRHLQKVFQDVHGCTPVEYLLTMRLTRARQLLQHPGEESSVAQIAEQVGLRHLGRFASAYKDRFDELPSQTRRRGAAVR</sequence>
<proteinExistence type="predicted"/>
<dbReference type="InterPro" id="IPR009057">
    <property type="entry name" value="Homeodomain-like_sf"/>
</dbReference>
<accession>A0A7L4YM87</accession>
<dbReference type="InterPro" id="IPR018060">
    <property type="entry name" value="HTH_AraC"/>
</dbReference>
<dbReference type="SMART" id="SM00342">
    <property type="entry name" value="HTH_ARAC"/>
    <property type="match status" value="1"/>
</dbReference>
<dbReference type="Proteomes" id="UP000463857">
    <property type="component" value="Chromosome"/>
</dbReference>
<dbReference type="PANTHER" id="PTHR46796">
    <property type="entry name" value="HTH-TYPE TRANSCRIPTIONAL ACTIVATOR RHAS-RELATED"/>
    <property type="match status" value="1"/>
</dbReference>
<dbReference type="PROSITE" id="PS01124">
    <property type="entry name" value="HTH_ARAC_FAMILY_2"/>
    <property type="match status" value="1"/>
</dbReference>